<dbReference type="PANTHER" id="PTHR43194">
    <property type="entry name" value="HYDROLASE ALPHA/BETA FOLD FAMILY"/>
    <property type="match status" value="1"/>
</dbReference>
<evidence type="ECO:0000259" key="1">
    <source>
        <dbReference type="Pfam" id="PF00561"/>
    </source>
</evidence>
<dbReference type="Pfam" id="PF00561">
    <property type="entry name" value="Abhydrolase_1"/>
    <property type="match status" value="1"/>
</dbReference>
<dbReference type="InterPro" id="IPR050228">
    <property type="entry name" value="Carboxylesterase_BioH"/>
</dbReference>
<keyword evidence="3" id="KW-1185">Reference proteome</keyword>
<evidence type="ECO:0000313" key="2">
    <source>
        <dbReference type="EMBL" id="KAH6897071.1"/>
    </source>
</evidence>
<name>A0A9P8WGI8_9HYPO</name>
<dbReference type="OrthoDB" id="2851338at2759"/>
<dbReference type="InterPro" id="IPR029058">
    <property type="entry name" value="AB_hydrolase_fold"/>
</dbReference>
<sequence>MTRATSAVMRRCVITKFGAVASASPSRPRLRPRYSLLHSYCPPYSSRMASSVTLPDDRVLSYSLDTTPDGPVVLLSNSLCAPYGAWEHVVKHLNEHGYRTLRYDQPGHGLSSAPAALDTTFDSMADDVRYLLTKLDISKLHAWIGVSMGASAGVYFATKYPGVVGKLAICDTISSSPVNAGVEDAFGPRVAAAREANNLNTTIQSTLERWFGKAWLENNRQEAHRMRTVMSGTSVDGFETCCHALRSKTFDLRPLLAKVGASVEDAVCVVGENDANLPQAMAGMRDSVEEGFKDAGKEKIIDLVVIEDAGHVCFVDGLQQFIQFMTGWLKRS</sequence>
<reference evidence="2 3" key="1">
    <citation type="journal article" date="2021" name="Nat. Commun.">
        <title>Genetic determinants of endophytism in the Arabidopsis root mycobiome.</title>
        <authorList>
            <person name="Mesny F."/>
            <person name="Miyauchi S."/>
            <person name="Thiergart T."/>
            <person name="Pickel B."/>
            <person name="Atanasova L."/>
            <person name="Karlsson M."/>
            <person name="Huettel B."/>
            <person name="Barry K.W."/>
            <person name="Haridas S."/>
            <person name="Chen C."/>
            <person name="Bauer D."/>
            <person name="Andreopoulos W."/>
            <person name="Pangilinan J."/>
            <person name="LaButti K."/>
            <person name="Riley R."/>
            <person name="Lipzen A."/>
            <person name="Clum A."/>
            <person name="Drula E."/>
            <person name="Henrissat B."/>
            <person name="Kohler A."/>
            <person name="Grigoriev I.V."/>
            <person name="Martin F.M."/>
            <person name="Hacquard S."/>
        </authorList>
    </citation>
    <scope>NUCLEOTIDE SEQUENCE [LARGE SCALE GENOMIC DNA]</scope>
    <source>
        <strain evidence="2 3">MPI-CAGE-CH-0241</strain>
    </source>
</reference>
<keyword evidence="2" id="KW-0378">Hydrolase</keyword>
<dbReference type="GO" id="GO:0016787">
    <property type="term" value="F:hydrolase activity"/>
    <property type="evidence" value="ECO:0007669"/>
    <property type="project" value="UniProtKB-KW"/>
</dbReference>
<organism evidence="2 3">
    <name type="scientific">Thelonectria olida</name>
    <dbReference type="NCBI Taxonomy" id="1576542"/>
    <lineage>
        <taxon>Eukaryota</taxon>
        <taxon>Fungi</taxon>
        <taxon>Dikarya</taxon>
        <taxon>Ascomycota</taxon>
        <taxon>Pezizomycotina</taxon>
        <taxon>Sordariomycetes</taxon>
        <taxon>Hypocreomycetidae</taxon>
        <taxon>Hypocreales</taxon>
        <taxon>Nectriaceae</taxon>
        <taxon>Thelonectria</taxon>
    </lineage>
</organism>
<dbReference type="EMBL" id="JAGPYM010000003">
    <property type="protein sequence ID" value="KAH6897071.1"/>
    <property type="molecule type" value="Genomic_DNA"/>
</dbReference>
<protein>
    <submittedName>
        <fullName evidence="2">Alpha/Beta hydrolase protein</fullName>
    </submittedName>
</protein>
<dbReference type="SUPFAM" id="SSF53474">
    <property type="entry name" value="alpha/beta-Hydrolases"/>
    <property type="match status" value="1"/>
</dbReference>
<dbReference type="AlphaFoldDB" id="A0A9P8WGI8"/>
<gene>
    <name evidence="2" type="ORF">B0T10DRAFT_475865</name>
</gene>
<proteinExistence type="predicted"/>
<dbReference type="PANTHER" id="PTHR43194:SF2">
    <property type="entry name" value="PEROXISOMAL MEMBRANE PROTEIN LPX1"/>
    <property type="match status" value="1"/>
</dbReference>
<dbReference type="InterPro" id="IPR000073">
    <property type="entry name" value="AB_hydrolase_1"/>
</dbReference>
<dbReference type="Gene3D" id="3.40.50.1820">
    <property type="entry name" value="alpha/beta hydrolase"/>
    <property type="match status" value="1"/>
</dbReference>
<accession>A0A9P8WGI8</accession>
<comment type="caution">
    <text evidence="2">The sequence shown here is derived from an EMBL/GenBank/DDBJ whole genome shotgun (WGS) entry which is preliminary data.</text>
</comment>
<dbReference type="Proteomes" id="UP000777438">
    <property type="component" value="Unassembled WGS sequence"/>
</dbReference>
<evidence type="ECO:0000313" key="3">
    <source>
        <dbReference type="Proteomes" id="UP000777438"/>
    </source>
</evidence>
<feature type="domain" description="AB hydrolase-1" evidence="1">
    <location>
        <begin position="71"/>
        <end position="186"/>
    </location>
</feature>